<reference evidence="1 2" key="2">
    <citation type="journal article" date="2010" name="Nucleic Acids Res.">
        <title>BeetleBase in 2010: revisions to provide comprehensive genomic information for Tribolium castaneum.</title>
        <authorList>
            <person name="Kim H.S."/>
            <person name="Murphy T."/>
            <person name="Xia J."/>
            <person name="Caragea D."/>
            <person name="Park Y."/>
            <person name="Beeman R.W."/>
            <person name="Lorenzen M.D."/>
            <person name="Butcher S."/>
            <person name="Manak J.R."/>
            <person name="Brown S.J."/>
        </authorList>
    </citation>
    <scope>NUCLEOTIDE SEQUENCE [LARGE SCALE GENOMIC DNA]</scope>
    <source>
        <strain evidence="1 2">Georgia GA2</strain>
    </source>
</reference>
<gene>
    <name evidence="1" type="primary">GLEAN_00017</name>
    <name evidence="1" type="ORF">TcasGA2_TC000017</name>
</gene>
<dbReference type="InParanoid" id="D7EL73"/>
<sequence>MRYLNAALEDINVDRTFPDFLLRIGEGKVTKATIPEVHYGVPDDLIEIPNQYLVNSLDELLRHVFEDIDVTEIDDNRVASRAILCPKTGELSNYRNGRTFTRNVVFRNVVANNTQPHTMQHNPDEPLQPIIPQIYDEWNDDFDWNTLPEFEDNFLGNPLPIITSIQPFYTDSQLRRRVSTMEKPGTFGLNIKQTTTHIQISSDDDKDSL</sequence>
<keyword evidence="2" id="KW-1185">Reference proteome</keyword>
<accession>D7EL73</accession>
<protein>
    <submittedName>
        <fullName evidence="1">Uncharacterized protein</fullName>
    </submittedName>
</protein>
<reference evidence="1 2" key="1">
    <citation type="journal article" date="2008" name="Nature">
        <title>The genome of the model beetle and pest Tribolium castaneum.</title>
        <authorList>
            <consortium name="Tribolium Genome Sequencing Consortium"/>
            <person name="Richards S."/>
            <person name="Gibbs R.A."/>
            <person name="Weinstock G.M."/>
            <person name="Brown S.J."/>
            <person name="Denell R."/>
            <person name="Beeman R.W."/>
            <person name="Gibbs R."/>
            <person name="Beeman R.W."/>
            <person name="Brown S.J."/>
            <person name="Bucher G."/>
            <person name="Friedrich M."/>
            <person name="Grimmelikhuijzen C.J."/>
            <person name="Klingler M."/>
            <person name="Lorenzen M."/>
            <person name="Richards S."/>
            <person name="Roth S."/>
            <person name="Schroder R."/>
            <person name="Tautz D."/>
            <person name="Zdobnov E.M."/>
            <person name="Muzny D."/>
            <person name="Gibbs R.A."/>
            <person name="Weinstock G.M."/>
            <person name="Attaway T."/>
            <person name="Bell S."/>
            <person name="Buhay C.J."/>
            <person name="Chandrabose M.N."/>
            <person name="Chavez D."/>
            <person name="Clerk-Blankenburg K.P."/>
            <person name="Cree A."/>
            <person name="Dao M."/>
            <person name="Davis C."/>
            <person name="Chacko J."/>
            <person name="Dinh H."/>
            <person name="Dugan-Rocha S."/>
            <person name="Fowler G."/>
            <person name="Garner T.T."/>
            <person name="Garnes J."/>
            <person name="Gnirke A."/>
            <person name="Hawes A."/>
            <person name="Hernandez J."/>
            <person name="Hines S."/>
            <person name="Holder M."/>
            <person name="Hume J."/>
            <person name="Jhangiani S.N."/>
            <person name="Joshi V."/>
            <person name="Khan Z.M."/>
            <person name="Jackson L."/>
            <person name="Kovar C."/>
            <person name="Kowis A."/>
            <person name="Lee S."/>
            <person name="Lewis L.R."/>
            <person name="Margolis J."/>
            <person name="Morgan M."/>
            <person name="Nazareth L.V."/>
            <person name="Nguyen N."/>
            <person name="Okwuonu G."/>
            <person name="Parker D."/>
            <person name="Richards S."/>
            <person name="Ruiz S.J."/>
            <person name="Santibanez J."/>
            <person name="Savard J."/>
            <person name="Scherer S.E."/>
            <person name="Schneider B."/>
            <person name="Sodergren E."/>
            <person name="Tautz D."/>
            <person name="Vattahil S."/>
            <person name="Villasana D."/>
            <person name="White C.S."/>
            <person name="Wright R."/>
            <person name="Park Y."/>
            <person name="Beeman R.W."/>
            <person name="Lord J."/>
            <person name="Oppert B."/>
            <person name="Lorenzen M."/>
            <person name="Brown S."/>
            <person name="Wang L."/>
            <person name="Savard J."/>
            <person name="Tautz D."/>
            <person name="Richards S."/>
            <person name="Weinstock G."/>
            <person name="Gibbs R.A."/>
            <person name="Liu Y."/>
            <person name="Worley K."/>
            <person name="Weinstock G."/>
            <person name="Elsik C.G."/>
            <person name="Reese J.T."/>
            <person name="Elhaik E."/>
            <person name="Landan G."/>
            <person name="Graur D."/>
            <person name="Arensburger P."/>
            <person name="Atkinson P."/>
            <person name="Beeman R.W."/>
            <person name="Beidler J."/>
            <person name="Brown S.J."/>
            <person name="Demuth J.P."/>
            <person name="Drury D.W."/>
            <person name="Du Y.Z."/>
            <person name="Fujiwara H."/>
            <person name="Lorenzen M."/>
            <person name="Maselli V."/>
            <person name="Osanai M."/>
            <person name="Park Y."/>
            <person name="Robertson H.M."/>
            <person name="Tu Z."/>
            <person name="Wang J.J."/>
            <person name="Wang S."/>
            <person name="Richards S."/>
            <person name="Song H."/>
            <person name="Zhang L."/>
            <person name="Sodergren E."/>
            <person name="Werner D."/>
            <person name="Stanke M."/>
            <person name="Morgenstern B."/>
            <person name="Solovyev V."/>
            <person name="Kosarev P."/>
            <person name="Brown G."/>
            <person name="Chen H.C."/>
            <person name="Ermolaeva O."/>
            <person name="Hlavina W."/>
            <person name="Kapustin Y."/>
            <person name="Kiryutin B."/>
            <person name="Kitts P."/>
            <person name="Maglott D."/>
            <person name="Pruitt K."/>
            <person name="Sapojnikov V."/>
            <person name="Souvorov A."/>
            <person name="Mackey A.J."/>
            <person name="Waterhouse R.M."/>
            <person name="Wyder S."/>
            <person name="Zdobnov E.M."/>
            <person name="Zdobnov E.M."/>
            <person name="Wyder S."/>
            <person name="Kriventseva E.V."/>
            <person name="Kadowaki T."/>
            <person name="Bork P."/>
            <person name="Aranda M."/>
            <person name="Bao R."/>
            <person name="Beermann A."/>
            <person name="Berns N."/>
            <person name="Bolognesi R."/>
            <person name="Bonneton F."/>
            <person name="Bopp D."/>
            <person name="Brown S.J."/>
            <person name="Bucher G."/>
            <person name="Butts T."/>
            <person name="Chaumot A."/>
            <person name="Denell R.E."/>
            <person name="Ferrier D.E."/>
            <person name="Friedrich M."/>
            <person name="Gordon C.M."/>
            <person name="Jindra M."/>
            <person name="Klingler M."/>
            <person name="Lan Q."/>
            <person name="Lattorff H.M."/>
            <person name="Laudet V."/>
            <person name="von Levetsow C."/>
            <person name="Liu Z."/>
            <person name="Lutz R."/>
            <person name="Lynch J.A."/>
            <person name="da Fonseca R.N."/>
            <person name="Posnien N."/>
            <person name="Reuter R."/>
            <person name="Roth S."/>
            <person name="Savard J."/>
            <person name="Schinko J.B."/>
            <person name="Schmitt C."/>
            <person name="Schoppmeier M."/>
            <person name="Schroder R."/>
            <person name="Shippy T.D."/>
            <person name="Simonnet F."/>
            <person name="Marques-Souza H."/>
            <person name="Tautz D."/>
            <person name="Tomoyasu Y."/>
            <person name="Trauner J."/>
            <person name="Van der Zee M."/>
            <person name="Vervoort M."/>
            <person name="Wittkopp N."/>
            <person name="Wimmer E.A."/>
            <person name="Yang X."/>
            <person name="Jones A.K."/>
            <person name="Sattelle D.B."/>
            <person name="Ebert P.R."/>
            <person name="Nelson D."/>
            <person name="Scott J.G."/>
            <person name="Beeman R.W."/>
            <person name="Muthukrishnan S."/>
            <person name="Kramer K.J."/>
            <person name="Arakane Y."/>
            <person name="Beeman R.W."/>
            <person name="Zhu Q."/>
            <person name="Hogenkamp D."/>
            <person name="Dixit R."/>
            <person name="Oppert B."/>
            <person name="Jiang H."/>
            <person name="Zou Z."/>
            <person name="Marshall J."/>
            <person name="Elpidina E."/>
            <person name="Vinokurov K."/>
            <person name="Oppert C."/>
            <person name="Zou Z."/>
            <person name="Evans J."/>
            <person name="Lu Z."/>
            <person name="Zhao P."/>
            <person name="Sumathipala N."/>
            <person name="Altincicek B."/>
            <person name="Vilcinskas A."/>
            <person name="Williams M."/>
            <person name="Hultmark D."/>
            <person name="Hetru C."/>
            <person name="Jiang H."/>
            <person name="Grimmelikhuijzen C.J."/>
            <person name="Hauser F."/>
            <person name="Cazzamali G."/>
            <person name="Williamson M."/>
            <person name="Park Y."/>
            <person name="Li B."/>
            <person name="Tanaka Y."/>
            <person name="Predel R."/>
            <person name="Neupert S."/>
            <person name="Schachtner J."/>
            <person name="Verleyen P."/>
            <person name="Raible F."/>
            <person name="Bork P."/>
            <person name="Friedrich M."/>
            <person name="Walden K.K."/>
            <person name="Robertson H.M."/>
            <person name="Angeli S."/>
            <person name="Foret S."/>
            <person name="Bucher G."/>
            <person name="Schuetz S."/>
            <person name="Maleszka R."/>
            <person name="Wimmer E.A."/>
            <person name="Beeman R.W."/>
            <person name="Lorenzen M."/>
            <person name="Tomoyasu Y."/>
            <person name="Miller S.C."/>
            <person name="Grossmann D."/>
            <person name="Bucher G."/>
        </authorList>
    </citation>
    <scope>NUCLEOTIDE SEQUENCE [LARGE SCALE GENOMIC DNA]</scope>
    <source>
        <strain evidence="1 2">Georgia GA2</strain>
    </source>
</reference>
<dbReference type="EMBL" id="KQ971423">
    <property type="protein sequence ID" value="EFA11925.1"/>
    <property type="molecule type" value="Genomic_DNA"/>
</dbReference>
<dbReference type="HOGENOM" id="CLU_1316952_0_0_1"/>
<dbReference type="Proteomes" id="UP000007266">
    <property type="component" value="Unassembled WGS sequence"/>
</dbReference>
<name>D7EL73_TRICA</name>
<proteinExistence type="predicted"/>
<evidence type="ECO:0000313" key="1">
    <source>
        <dbReference type="EMBL" id="EFA11925.1"/>
    </source>
</evidence>
<evidence type="ECO:0000313" key="2">
    <source>
        <dbReference type="Proteomes" id="UP000007266"/>
    </source>
</evidence>
<dbReference type="PhylomeDB" id="D7EL73"/>
<dbReference type="AlphaFoldDB" id="D7EL73"/>
<organism evidence="1 2">
    <name type="scientific">Tribolium castaneum</name>
    <name type="common">Red flour beetle</name>
    <dbReference type="NCBI Taxonomy" id="7070"/>
    <lineage>
        <taxon>Eukaryota</taxon>
        <taxon>Metazoa</taxon>
        <taxon>Ecdysozoa</taxon>
        <taxon>Arthropoda</taxon>
        <taxon>Hexapoda</taxon>
        <taxon>Insecta</taxon>
        <taxon>Pterygota</taxon>
        <taxon>Neoptera</taxon>
        <taxon>Endopterygota</taxon>
        <taxon>Coleoptera</taxon>
        <taxon>Polyphaga</taxon>
        <taxon>Cucujiformia</taxon>
        <taxon>Tenebrionidae</taxon>
        <taxon>Tenebrionidae incertae sedis</taxon>
        <taxon>Tribolium</taxon>
    </lineage>
</organism>